<feature type="region of interest" description="Disordered" evidence="1">
    <location>
        <begin position="55"/>
        <end position="90"/>
    </location>
</feature>
<evidence type="ECO:0000256" key="1">
    <source>
        <dbReference type="SAM" id="MobiDB-lite"/>
    </source>
</evidence>
<comment type="caution">
    <text evidence="2">The sequence shown here is derived from an EMBL/GenBank/DDBJ whole genome shotgun (WGS) entry which is preliminary data.</text>
</comment>
<name>A0AAV9G8X4_9PEZI</name>
<reference evidence="2" key="2">
    <citation type="submission" date="2023-05" db="EMBL/GenBank/DDBJ databases">
        <authorList>
            <consortium name="Lawrence Berkeley National Laboratory"/>
            <person name="Steindorff A."/>
            <person name="Hensen N."/>
            <person name="Bonometti L."/>
            <person name="Westerberg I."/>
            <person name="Brannstrom I.O."/>
            <person name="Guillou S."/>
            <person name="Cros-Aarteil S."/>
            <person name="Calhoun S."/>
            <person name="Haridas S."/>
            <person name="Kuo A."/>
            <person name="Mondo S."/>
            <person name="Pangilinan J."/>
            <person name="Riley R."/>
            <person name="Labutti K."/>
            <person name="Andreopoulos B."/>
            <person name="Lipzen A."/>
            <person name="Chen C."/>
            <person name="Yanf M."/>
            <person name="Daum C."/>
            <person name="Ng V."/>
            <person name="Clum A."/>
            <person name="Ohm R."/>
            <person name="Martin F."/>
            <person name="Silar P."/>
            <person name="Natvig D."/>
            <person name="Lalanne C."/>
            <person name="Gautier V."/>
            <person name="Ament-Velasquez S.L."/>
            <person name="Kruys A."/>
            <person name="Hutchinson M.I."/>
            <person name="Powell A.J."/>
            <person name="Barry K."/>
            <person name="Miller A.N."/>
            <person name="Grigoriev I.V."/>
            <person name="Debuchy R."/>
            <person name="Gladieux P."/>
            <person name="Thoren M.H."/>
            <person name="Johannesson H."/>
        </authorList>
    </citation>
    <scope>NUCLEOTIDE SEQUENCE</scope>
    <source>
        <strain evidence="2">PSN243</strain>
    </source>
</reference>
<reference evidence="2" key="1">
    <citation type="journal article" date="2023" name="Mol. Phylogenet. Evol.">
        <title>Genome-scale phylogeny and comparative genomics of the fungal order Sordariales.</title>
        <authorList>
            <person name="Hensen N."/>
            <person name="Bonometti L."/>
            <person name="Westerberg I."/>
            <person name="Brannstrom I.O."/>
            <person name="Guillou S."/>
            <person name="Cros-Aarteil S."/>
            <person name="Calhoun S."/>
            <person name="Haridas S."/>
            <person name="Kuo A."/>
            <person name="Mondo S."/>
            <person name="Pangilinan J."/>
            <person name="Riley R."/>
            <person name="LaButti K."/>
            <person name="Andreopoulos B."/>
            <person name="Lipzen A."/>
            <person name="Chen C."/>
            <person name="Yan M."/>
            <person name="Daum C."/>
            <person name="Ng V."/>
            <person name="Clum A."/>
            <person name="Steindorff A."/>
            <person name="Ohm R.A."/>
            <person name="Martin F."/>
            <person name="Silar P."/>
            <person name="Natvig D.O."/>
            <person name="Lalanne C."/>
            <person name="Gautier V."/>
            <person name="Ament-Velasquez S.L."/>
            <person name="Kruys A."/>
            <person name="Hutchinson M.I."/>
            <person name="Powell A.J."/>
            <person name="Barry K."/>
            <person name="Miller A.N."/>
            <person name="Grigoriev I.V."/>
            <person name="Debuchy R."/>
            <person name="Gladieux P."/>
            <person name="Hiltunen Thoren M."/>
            <person name="Johannesson H."/>
        </authorList>
    </citation>
    <scope>NUCLEOTIDE SEQUENCE</scope>
    <source>
        <strain evidence="2">PSN243</strain>
    </source>
</reference>
<feature type="compositionally biased region" description="Low complexity" evidence="1">
    <location>
        <begin position="71"/>
        <end position="83"/>
    </location>
</feature>
<dbReference type="AlphaFoldDB" id="A0AAV9G8X4"/>
<dbReference type="Proteomes" id="UP001321760">
    <property type="component" value="Unassembled WGS sequence"/>
</dbReference>
<evidence type="ECO:0000313" key="3">
    <source>
        <dbReference type="Proteomes" id="UP001321760"/>
    </source>
</evidence>
<organism evidence="2 3">
    <name type="scientific">Podospora aff. communis PSN243</name>
    <dbReference type="NCBI Taxonomy" id="3040156"/>
    <lineage>
        <taxon>Eukaryota</taxon>
        <taxon>Fungi</taxon>
        <taxon>Dikarya</taxon>
        <taxon>Ascomycota</taxon>
        <taxon>Pezizomycotina</taxon>
        <taxon>Sordariomycetes</taxon>
        <taxon>Sordariomycetidae</taxon>
        <taxon>Sordariales</taxon>
        <taxon>Podosporaceae</taxon>
        <taxon>Podospora</taxon>
    </lineage>
</organism>
<proteinExistence type="predicted"/>
<keyword evidence="3" id="KW-1185">Reference proteome</keyword>
<accession>A0AAV9G8X4</accession>
<protein>
    <submittedName>
        <fullName evidence="2">Uncharacterized protein</fullName>
    </submittedName>
</protein>
<dbReference type="EMBL" id="MU865975">
    <property type="protein sequence ID" value="KAK4444617.1"/>
    <property type="molecule type" value="Genomic_DNA"/>
</dbReference>
<sequence length="288" mass="32681">MAGAPILRSITISPSPLSRITTRPLCILHTHLTPSPSARYTSTIANFQARTRLTIPTRPHSKPTPSSRLFTSSSPHPSNNTPSLTGTPWEHLSPFQQLHHTTQHPPSKWGWIIFRCTYLNKGLHPNWASFKHTLDTHTRNAIAASDAPCIADTLDWVFIEDPALEGASLDELKRRFREFVRSEGGEGGGSSRWRYFVVVDERALWSMMGAEDLFKGWVVIVRGWVEGGGFGSVEGEVDEFGERVEGDREDWMRVRVGMLSVEFYNELEDGEGWWRFYRAPPEVVTVWY</sequence>
<evidence type="ECO:0000313" key="2">
    <source>
        <dbReference type="EMBL" id="KAK4444617.1"/>
    </source>
</evidence>
<gene>
    <name evidence="2" type="ORF">QBC34DRAFT_442414</name>
</gene>